<dbReference type="AlphaFoldDB" id="A0A8K0W2P7"/>
<dbReference type="PANTHER" id="PTHR35186:SF4">
    <property type="entry name" value="PRION-INHIBITION AND PROPAGATION HELO DOMAIN-CONTAINING PROTEIN"/>
    <property type="match status" value="1"/>
</dbReference>
<dbReference type="Proteomes" id="UP000813461">
    <property type="component" value="Unassembled WGS sequence"/>
</dbReference>
<name>A0A8K0W2P7_9PLEO</name>
<dbReference type="Pfam" id="PF24476">
    <property type="entry name" value="DUF7580"/>
    <property type="match status" value="1"/>
</dbReference>
<evidence type="ECO:0000259" key="2">
    <source>
        <dbReference type="Pfam" id="PF24476"/>
    </source>
</evidence>
<dbReference type="EMBL" id="JAGMVJ010000004">
    <property type="protein sequence ID" value="KAH7091462.1"/>
    <property type="molecule type" value="Genomic_DNA"/>
</dbReference>
<dbReference type="PANTHER" id="PTHR35186">
    <property type="entry name" value="ANK_REP_REGION DOMAIN-CONTAINING PROTEIN"/>
    <property type="match status" value="1"/>
</dbReference>
<comment type="caution">
    <text evidence="3">The sequence shown here is derived from an EMBL/GenBank/DDBJ whole genome shotgun (WGS) entry which is preliminary data.</text>
</comment>
<reference evidence="3" key="1">
    <citation type="journal article" date="2021" name="Nat. Commun.">
        <title>Genetic determinants of endophytism in the Arabidopsis root mycobiome.</title>
        <authorList>
            <person name="Mesny F."/>
            <person name="Miyauchi S."/>
            <person name="Thiergart T."/>
            <person name="Pickel B."/>
            <person name="Atanasova L."/>
            <person name="Karlsson M."/>
            <person name="Huettel B."/>
            <person name="Barry K.W."/>
            <person name="Haridas S."/>
            <person name="Chen C."/>
            <person name="Bauer D."/>
            <person name="Andreopoulos W."/>
            <person name="Pangilinan J."/>
            <person name="LaButti K."/>
            <person name="Riley R."/>
            <person name="Lipzen A."/>
            <person name="Clum A."/>
            <person name="Drula E."/>
            <person name="Henrissat B."/>
            <person name="Kohler A."/>
            <person name="Grigoriev I.V."/>
            <person name="Martin F.M."/>
            <person name="Hacquard S."/>
        </authorList>
    </citation>
    <scope>NUCLEOTIDE SEQUENCE</scope>
    <source>
        <strain evidence="3">MPI-SDFR-AT-0120</strain>
    </source>
</reference>
<protein>
    <recommendedName>
        <fullName evidence="2">DUF7580 domain-containing protein</fullName>
    </recommendedName>
</protein>
<evidence type="ECO:0000313" key="3">
    <source>
        <dbReference type="EMBL" id="KAH7091462.1"/>
    </source>
</evidence>
<keyword evidence="4" id="KW-1185">Reference proteome</keyword>
<dbReference type="OrthoDB" id="206201at2759"/>
<evidence type="ECO:0000313" key="4">
    <source>
        <dbReference type="Proteomes" id="UP000813461"/>
    </source>
</evidence>
<feature type="compositionally biased region" description="Basic and acidic residues" evidence="1">
    <location>
        <begin position="441"/>
        <end position="451"/>
    </location>
</feature>
<dbReference type="InterPro" id="IPR056002">
    <property type="entry name" value="DUF7580"/>
</dbReference>
<accession>A0A8K0W2P7</accession>
<evidence type="ECO:0000256" key="1">
    <source>
        <dbReference type="SAM" id="MobiDB-lite"/>
    </source>
</evidence>
<proteinExistence type="predicted"/>
<organism evidence="3 4">
    <name type="scientific">Paraphoma chrysanthemicola</name>
    <dbReference type="NCBI Taxonomy" id="798071"/>
    <lineage>
        <taxon>Eukaryota</taxon>
        <taxon>Fungi</taxon>
        <taxon>Dikarya</taxon>
        <taxon>Ascomycota</taxon>
        <taxon>Pezizomycotina</taxon>
        <taxon>Dothideomycetes</taxon>
        <taxon>Pleosporomycetidae</taxon>
        <taxon>Pleosporales</taxon>
        <taxon>Pleosporineae</taxon>
        <taxon>Phaeosphaeriaceae</taxon>
        <taxon>Paraphoma</taxon>
    </lineage>
</organism>
<sequence>MLQEAVDLYADISNIGHAIAASKGEWAFGLSNTDIAKLISAFALRIPPKPRYLQGLNLGQSNQQTKEVAMLQRLEAFGISLDTEKLGGYDECDNIPFQSDETCDSYMKVLRNSRVSLFIKAEFLSRREREKFLKRVRTAAKHLLDTYFPEIHGASHQALCILNHPSIGMKDFAEKVYEALQINWRCQCQQRTTSTKAREVRLSLTQHRLPGPRIPAELKSTIHQLPAKFEVQLPVCKDKFDWKVTTIEVKNAKDRATANISGELLKNDLCHYLRRSDTVQVEFLIDSGTMWHLNPKLLVEDNDQTSIRTLRQLLSDNRSRSFFADCSPKEQLSLCYVLANSMLYIYPSSWLENDWNSDMVYFSQHSETSSQPILTSPYILTDLRPIGEPKQPFDRMQDHRHPAILALGIVFLEIATGNRFSRTNSGALGAAEQRQYPSNRDVGDIREEGSA</sequence>
<feature type="domain" description="DUF7580" evidence="2">
    <location>
        <begin position="169"/>
        <end position="439"/>
    </location>
</feature>
<feature type="region of interest" description="Disordered" evidence="1">
    <location>
        <begin position="431"/>
        <end position="451"/>
    </location>
</feature>
<gene>
    <name evidence="3" type="ORF">FB567DRAFT_275076</name>
</gene>